<protein>
    <recommendedName>
        <fullName evidence="4">F-box domain-containing protein</fullName>
    </recommendedName>
</protein>
<dbReference type="Gramene" id="KQL22732">
    <property type="protein sequence ID" value="KQL22732"/>
    <property type="gene ID" value="SETIT_032137mg"/>
</dbReference>
<organism evidence="2 3">
    <name type="scientific">Setaria italica</name>
    <name type="common">Foxtail millet</name>
    <name type="synonym">Panicum italicum</name>
    <dbReference type="NCBI Taxonomy" id="4555"/>
    <lineage>
        <taxon>Eukaryota</taxon>
        <taxon>Viridiplantae</taxon>
        <taxon>Streptophyta</taxon>
        <taxon>Embryophyta</taxon>
        <taxon>Tracheophyta</taxon>
        <taxon>Spermatophyta</taxon>
        <taxon>Magnoliopsida</taxon>
        <taxon>Liliopsida</taxon>
        <taxon>Poales</taxon>
        <taxon>Poaceae</taxon>
        <taxon>PACMAD clade</taxon>
        <taxon>Panicoideae</taxon>
        <taxon>Panicodae</taxon>
        <taxon>Paniceae</taxon>
        <taxon>Cenchrinae</taxon>
        <taxon>Setaria</taxon>
    </lineage>
</organism>
<feature type="region of interest" description="Disordered" evidence="1">
    <location>
        <begin position="37"/>
        <end position="58"/>
    </location>
</feature>
<dbReference type="EnsemblPlants" id="KQL22732">
    <property type="protein sequence ID" value="KQL22732"/>
    <property type="gene ID" value="SETIT_032137mg"/>
</dbReference>
<evidence type="ECO:0000256" key="1">
    <source>
        <dbReference type="SAM" id="MobiDB-lite"/>
    </source>
</evidence>
<dbReference type="Proteomes" id="UP000004995">
    <property type="component" value="Unassembled WGS sequence"/>
</dbReference>
<reference evidence="3" key="1">
    <citation type="journal article" date="2012" name="Nat. Biotechnol.">
        <title>Reference genome sequence of the model plant Setaria.</title>
        <authorList>
            <person name="Bennetzen J.L."/>
            <person name="Schmutz J."/>
            <person name="Wang H."/>
            <person name="Percifield R."/>
            <person name="Hawkins J."/>
            <person name="Pontaroli A.C."/>
            <person name="Estep M."/>
            <person name="Feng L."/>
            <person name="Vaughn J.N."/>
            <person name="Grimwood J."/>
            <person name="Jenkins J."/>
            <person name="Barry K."/>
            <person name="Lindquist E."/>
            <person name="Hellsten U."/>
            <person name="Deshpande S."/>
            <person name="Wang X."/>
            <person name="Wu X."/>
            <person name="Mitros T."/>
            <person name="Triplett J."/>
            <person name="Yang X."/>
            <person name="Ye C.Y."/>
            <person name="Mauro-Herrera M."/>
            <person name="Wang L."/>
            <person name="Li P."/>
            <person name="Sharma M."/>
            <person name="Sharma R."/>
            <person name="Ronald P.C."/>
            <person name="Panaud O."/>
            <person name="Kellogg E.A."/>
            <person name="Brutnell T.P."/>
            <person name="Doust A.N."/>
            <person name="Tuskan G.A."/>
            <person name="Rokhsar D."/>
            <person name="Devos K.M."/>
        </authorList>
    </citation>
    <scope>NUCLEOTIDE SEQUENCE [LARGE SCALE GENOMIC DNA]</scope>
    <source>
        <strain evidence="3">cv. Yugu1</strain>
    </source>
</reference>
<evidence type="ECO:0008006" key="4">
    <source>
        <dbReference type="Google" id="ProtNLM"/>
    </source>
</evidence>
<sequence length="234" mass="25963">MAYPLAWYCSRMSSSSSWIFFMRAAHSAKSRRSRSLSSGLALNTPSRTSSLRDGKGRRGSTLRFTRIQSMYSCFTLTSFVLFLPSPVSGADIIFTSSVFAAAMSRQQPWAATSTPSADPPLELVLLGLHSPLWLLWAASTCKRWRHVLSSAGFTGRFRTLHNRSPVVAGSYYNQEVFVHPRFEPSTAAAAVDGRHFSLDFVPATTTLRSLRGCKAAAVARSGCWRTPYLRRRQP</sequence>
<name>K3ZZV2_SETIT</name>
<dbReference type="EMBL" id="AGNK02000710">
    <property type="status" value="NOT_ANNOTATED_CDS"/>
    <property type="molecule type" value="Genomic_DNA"/>
</dbReference>
<dbReference type="HOGENOM" id="CLU_1186714_0_0_1"/>
<evidence type="ECO:0000313" key="3">
    <source>
        <dbReference type="Proteomes" id="UP000004995"/>
    </source>
</evidence>
<keyword evidence="3" id="KW-1185">Reference proteome</keyword>
<dbReference type="AlphaFoldDB" id="K3ZZV2"/>
<evidence type="ECO:0000313" key="2">
    <source>
        <dbReference type="EnsemblPlants" id="KQL22732"/>
    </source>
</evidence>
<dbReference type="InParanoid" id="K3ZZV2"/>
<dbReference type="PANTHER" id="PTHR33207">
    <property type="entry name" value="F-BOX DOMAIN CONTAINING PROTEIN-RELATED"/>
    <property type="match status" value="1"/>
</dbReference>
<proteinExistence type="predicted"/>
<reference evidence="2" key="2">
    <citation type="submission" date="2018-08" db="UniProtKB">
        <authorList>
            <consortium name="EnsemblPlants"/>
        </authorList>
    </citation>
    <scope>IDENTIFICATION</scope>
    <source>
        <strain evidence="2">Yugu1</strain>
    </source>
</reference>
<accession>K3ZZV2</accession>